<dbReference type="PROSITE" id="PS00141">
    <property type="entry name" value="ASP_PROTEASE"/>
    <property type="match status" value="1"/>
</dbReference>
<dbReference type="PANTHER" id="PTHR13683">
    <property type="entry name" value="ASPARTYL PROTEASES"/>
    <property type="match status" value="1"/>
</dbReference>
<dbReference type="Gene3D" id="2.40.70.10">
    <property type="entry name" value="Acid Proteases"/>
    <property type="match status" value="2"/>
</dbReference>
<evidence type="ECO:0000256" key="5">
    <source>
        <dbReference type="ARBA" id="ARBA00046288"/>
    </source>
</evidence>
<keyword evidence="7" id="KW-0064">Aspartyl protease</keyword>
<evidence type="ECO:0000256" key="1">
    <source>
        <dbReference type="ARBA" id="ARBA00007447"/>
    </source>
</evidence>
<dbReference type="InterPro" id="IPR033121">
    <property type="entry name" value="PEPTIDASE_A1"/>
</dbReference>
<feature type="active site" evidence="6">
    <location>
        <position position="33"/>
    </location>
</feature>
<feature type="compositionally biased region" description="Gly residues" evidence="8">
    <location>
        <begin position="460"/>
        <end position="469"/>
    </location>
</feature>
<dbReference type="Proteomes" id="UP000664859">
    <property type="component" value="Unassembled WGS sequence"/>
</dbReference>
<feature type="domain" description="Peptidase A1" evidence="9">
    <location>
        <begin position="15"/>
        <end position="350"/>
    </location>
</feature>
<evidence type="ECO:0000256" key="6">
    <source>
        <dbReference type="PIRSR" id="PIRSR601461-1"/>
    </source>
</evidence>
<feature type="compositionally biased region" description="Low complexity" evidence="8">
    <location>
        <begin position="470"/>
        <end position="485"/>
    </location>
</feature>
<evidence type="ECO:0000256" key="2">
    <source>
        <dbReference type="ARBA" id="ARBA00022670"/>
    </source>
</evidence>
<dbReference type="PROSITE" id="PS51767">
    <property type="entry name" value="PEPTIDASE_A1"/>
    <property type="match status" value="1"/>
</dbReference>
<reference evidence="10" key="1">
    <citation type="submission" date="2021-02" db="EMBL/GenBank/DDBJ databases">
        <title>First Annotated Genome of the Yellow-green Alga Tribonema minus.</title>
        <authorList>
            <person name="Mahan K.M."/>
        </authorList>
    </citation>
    <scope>NUCLEOTIDE SEQUENCE</scope>
    <source>
        <strain evidence="10">UTEX B ZZ1240</strain>
    </source>
</reference>
<dbReference type="PANTHER" id="PTHR13683:SF375">
    <property type="entry name" value="PEPTIDASE A1 DOMAIN-CONTAINING PROTEIN"/>
    <property type="match status" value="1"/>
</dbReference>
<proteinExistence type="inferred from homology"/>
<comment type="similarity">
    <text evidence="1 7">Belongs to the peptidase A1 family.</text>
</comment>
<name>A0A835ZHP7_9STRA</name>
<feature type="compositionally biased region" description="Pro residues" evidence="8">
    <location>
        <begin position="383"/>
        <end position="396"/>
    </location>
</feature>
<evidence type="ECO:0000259" key="9">
    <source>
        <dbReference type="PROSITE" id="PS51767"/>
    </source>
</evidence>
<dbReference type="EMBL" id="JAFCMP010000007">
    <property type="protein sequence ID" value="KAG5192382.1"/>
    <property type="molecule type" value="Genomic_DNA"/>
</dbReference>
<dbReference type="GO" id="GO:0004190">
    <property type="term" value="F:aspartic-type endopeptidase activity"/>
    <property type="evidence" value="ECO:0007669"/>
    <property type="project" value="UniProtKB-KW"/>
</dbReference>
<feature type="active site" evidence="6">
    <location>
        <position position="239"/>
    </location>
</feature>
<keyword evidence="4 7" id="KW-0378">Hydrolase</keyword>
<dbReference type="SUPFAM" id="SSF50630">
    <property type="entry name" value="Acid proteases"/>
    <property type="match status" value="1"/>
</dbReference>
<keyword evidence="3" id="KW-0732">Signal</keyword>
<keyword evidence="11" id="KW-1185">Reference proteome</keyword>
<dbReference type="PRINTS" id="PR00792">
    <property type="entry name" value="PEPSIN"/>
</dbReference>
<protein>
    <submittedName>
        <fullName evidence="10">Aspartic peptidase domain-containing protein</fullName>
    </submittedName>
</protein>
<dbReference type="GO" id="GO:0012505">
    <property type="term" value="C:endomembrane system"/>
    <property type="evidence" value="ECO:0007669"/>
    <property type="project" value="UniProtKB-SubCell"/>
</dbReference>
<gene>
    <name evidence="10" type="ORF">JKP88DRAFT_173585</name>
</gene>
<feature type="region of interest" description="Disordered" evidence="8">
    <location>
        <begin position="374"/>
        <end position="495"/>
    </location>
</feature>
<evidence type="ECO:0000256" key="8">
    <source>
        <dbReference type="SAM" id="MobiDB-lite"/>
    </source>
</evidence>
<dbReference type="InterPro" id="IPR001969">
    <property type="entry name" value="Aspartic_peptidase_AS"/>
</dbReference>
<evidence type="ECO:0000256" key="3">
    <source>
        <dbReference type="ARBA" id="ARBA00022729"/>
    </source>
</evidence>
<accession>A0A835ZHP7</accession>
<dbReference type="OrthoDB" id="2747330at2759"/>
<sequence>MVVEEVPLIPGYGTHIAYVYVGTPPQRVSVILDTGSHFTAFPCKGCKACGDHTDSYWDFDLSSTATLTKCPDCHGNFNCGANQRCVFSQSYSEGSSWSAFQVIDKLYTGLTTLQDTPPDDAALSIDFMFGCINSQTGLFNTQLADGIMGMSVSEFTLVWQLHQKGLLAQEKFSLCFDYGGGVMVLGGVEPLLRTAPMQYTPNLHDEGWFTVDLQDILIGGESINVDPAQYNRGKGVIVDSGTTDTYLPSACADGFRAQWQALTGMAYDNKPMKLSKAQFAALPTFTFVFAGGVRVDVKPEAYMDVAADHDGAGYTPRMYLDERDGAVLGANFMRDHDVVFDHANKRVGFAPANCDWSALQAAKTAAADAAAAAAAAAATAQPEPEPPAPSERPPPATMDTEPPSDPAPAETASPTKLPAGAQGVPATPAATQEPQATEAAATAEPQKGGADAASTEEPAAGGGEGGGATGTPEPTVEVTPEAIPEAQETPAPGLCETEADALVKVTAWADGY</sequence>
<dbReference type="AlphaFoldDB" id="A0A835ZHP7"/>
<organism evidence="10 11">
    <name type="scientific">Tribonema minus</name>
    <dbReference type="NCBI Taxonomy" id="303371"/>
    <lineage>
        <taxon>Eukaryota</taxon>
        <taxon>Sar</taxon>
        <taxon>Stramenopiles</taxon>
        <taxon>Ochrophyta</taxon>
        <taxon>PX clade</taxon>
        <taxon>Xanthophyceae</taxon>
        <taxon>Tribonematales</taxon>
        <taxon>Tribonemataceae</taxon>
        <taxon>Tribonema</taxon>
    </lineage>
</organism>
<comment type="subcellular location">
    <subcellularLocation>
        <location evidence="5">Endomembrane system</location>
        <topology evidence="5">Single-pass type I membrane protein</topology>
    </subcellularLocation>
</comment>
<keyword evidence="2 7" id="KW-0645">Protease</keyword>
<dbReference type="InterPro" id="IPR001461">
    <property type="entry name" value="Aspartic_peptidase_A1"/>
</dbReference>
<evidence type="ECO:0000313" key="11">
    <source>
        <dbReference type="Proteomes" id="UP000664859"/>
    </source>
</evidence>
<dbReference type="GO" id="GO:0006508">
    <property type="term" value="P:proteolysis"/>
    <property type="evidence" value="ECO:0007669"/>
    <property type="project" value="UniProtKB-KW"/>
</dbReference>
<dbReference type="InterPro" id="IPR021109">
    <property type="entry name" value="Peptidase_aspartic_dom_sf"/>
</dbReference>
<dbReference type="Pfam" id="PF00026">
    <property type="entry name" value="Asp"/>
    <property type="match status" value="1"/>
</dbReference>
<comment type="caution">
    <text evidence="10">The sequence shown here is derived from an EMBL/GenBank/DDBJ whole genome shotgun (WGS) entry which is preliminary data.</text>
</comment>
<evidence type="ECO:0000256" key="4">
    <source>
        <dbReference type="ARBA" id="ARBA00022801"/>
    </source>
</evidence>
<evidence type="ECO:0000313" key="10">
    <source>
        <dbReference type="EMBL" id="KAG5192382.1"/>
    </source>
</evidence>
<evidence type="ECO:0000256" key="7">
    <source>
        <dbReference type="RuleBase" id="RU000454"/>
    </source>
</evidence>
<feature type="compositionally biased region" description="Low complexity" evidence="8">
    <location>
        <begin position="425"/>
        <end position="446"/>
    </location>
</feature>